<evidence type="ECO:0000256" key="7">
    <source>
        <dbReference type="ARBA" id="ARBA00022776"/>
    </source>
</evidence>
<dbReference type="InterPro" id="IPR055148">
    <property type="entry name" value="ZW10_C_2"/>
</dbReference>
<evidence type="ECO:0000256" key="10">
    <source>
        <dbReference type="ARBA" id="ARBA00023328"/>
    </source>
</evidence>
<evidence type="ECO:0000256" key="3">
    <source>
        <dbReference type="ARBA" id="ARBA00006245"/>
    </source>
</evidence>
<dbReference type="Pfam" id="PF20665">
    <property type="entry name" value="Zw10_middle"/>
    <property type="match status" value="1"/>
</dbReference>
<keyword evidence="8" id="KW-0995">Kinetochore</keyword>
<evidence type="ECO:0000259" key="14">
    <source>
        <dbReference type="Pfam" id="PF20666"/>
    </source>
</evidence>
<proteinExistence type="inferred from homology"/>
<dbReference type="Pfam" id="PF22766">
    <property type="entry name" value="ZW10_C2"/>
    <property type="match status" value="1"/>
</dbReference>
<comment type="similarity">
    <text evidence="3">Belongs to the ZW10 family.</text>
</comment>
<reference evidence="16 17" key="1">
    <citation type="submission" date="2016-03" db="EMBL/GenBank/DDBJ databases">
        <title>Trachymyrmex septentrionalis WGS genome.</title>
        <authorList>
            <person name="Nygaard S."/>
            <person name="Hu H."/>
            <person name="Boomsma J."/>
            <person name="Zhang G."/>
        </authorList>
    </citation>
    <scope>NUCLEOTIDE SEQUENCE [LARGE SCALE GENOMIC DNA]</scope>
    <source>
        <strain evidence="16">Tsep2-gDNA-1</strain>
        <tissue evidence="16">Whole body</tissue>
    </source>
</reference>
<keyword evidence="7" id="KW-0498">Mitosis</keyword>
<evidence type="ECO:0000259" key="13">
    <source>
        <dbReference type="Pfam" id="PF20665"/>
    </source>
</evidence>
<dbReference type="InterPro" id="IPR046362">
    <property type="entry name" value="Zw10/DSL1_C_sf"/>
</dbReference>
<dbReference type="AlphaFoldDB" id="A0A195FSX8"/>
<dbReference type="GO" id="GO:1990423">
    <property type="term" value="C:RZZ complex"/>
    <property type="evidence" value="ECO:0007669"/>
    <property type="project" value="TreeGrafter"/>
</dbReference>
<dbReference type="GO" id="GO:0007094">
    <property type="term" value="P:mitotic spindle assembly checkpoint signaling"/>
    <property type="evidence" value="ECO:0007669"/>
    <property type="project" value="TreeGrafter"/>
</dbReference>
<dbReference type="Proteomes" id="UP000078541">
    <property type="component" value="Unassembled WGS sequence"/>
</dbReference>
<accession>A0A195FSX8</accession>
<dbReference type="GO" id="GO:0051301">
    <property type="term" value="P:cell division"/>
    <property type="evidence" value="ECO:0007669"/>
    <property type="project" value="UniProtKB-KW"/>
</dbReference>
<keyword evidence="5" id="KW-0963">Cytoplasm</keyword>
<gene>
    <name evidence="16" type="ORF">ALC56_01957</name>
</gene>
<evidence type="ECO:0000256" key="4">
    <source>
        <dbReference type="ARBA" id="ARBA00022454"/>
    </source>
</evidence>
<dbReference type="GO" id="GO:0005634">
    <property type="term" value="C:nucleus"/>
    <property type="evidence" value="ECO:0007669"/>
    <property type="project" value="InterPro"/>
</dbReference>
<keyword evidence="9" id="KW-0131">Cell cycle</keyword>
<keyword evidence="6" id="KW-0132">Cell division</keyword>
<protein>
    <submittedName>
        <fullName evidence="16">Centromere/kinetochore protein zw10 like protein</fullName>
    </submittedName>
</protein>
<comment type="subcellular location">
    <subcellularLocation>
        <location evidence="2">Chromosome</location>
        <location evidence="2">Centromere</location>
        <location evidence="2">Kinetochore</location>
    </subcellularLocation>
    <subcellularLocation>
        <location evidence="1">Cytoplasm</location>
    </subcellularLocation>
</comment>
<dbReference type="PANTHER" id="PTHR12205">
    <property type="entry name" value="CENTROMERE/KINETOCHORE PROTEIN ZW10"/>
    <property type="match status" value="1"/>
</dbReference>
<dbReference type="InterPro" id="IPR048344">
    <property type="entry name" value="Zw10_middle"/>
</dbReference>
<evidence type="ECO:0000313" key="16">
    <source>
        <dbReference type="EMBL" id="KYN43695.1"/>
    </source>
</evidence>
<evidence type="ECO:0000256" key="11">
    <source>
        <dbReference type="SAM" id="Coils"/>
    </source>
</evidence>
<evidence type="ECO:0000259" key="15">
    <source>
        <dbReference type="Pfam" id="PF22766"/>
    </source>
</evidence>
<dbReference type="InterPro" id="IPR048343">
    <property type="entry name" value="ZW10_C"/>
</dbReference>
<evidence type="ECO:0000256" key="8">
    <source>
        <dbReference type="ARBA" id="ARBA00022838"/>
    </source>
</evidence>
<keyword evidence="17" id="KW-1185">Reference proteome</keyword>
<feature type="domain" description="Centromere/kinetochore protein zw10 middle" evidence="13">
    <location>
        <begin position="249"/>
        <end position="352"/>
    </location>
</feature>
<dbReference type="GO" id="GO:0006888">
    <property type="term" value="P:endoplasmic reticulum to Golgi vesicle-mediated transport"/>
    <property type="evidence" value="ECO:0007669"/>
    <property type="project" value="TreeGrafter"/>
</dbReference>
<feature type="coiled-coil region" evidence="11">
    <location>
        <begin position="17"/>
        <end position="44"/>
    </location>
</feature>
<feature type="domain" description="Centromere/kinetochore protein zw10 N-terminal" evidence="12">
    <location>
        <begin position="31"/>
        <end position="116"/>
    </location>
</feature>
<organism evidence="16 17">
    <name type="scientific">Trachymyrmex septentrionalis</name>
    <dbReference type="NCBI Taxonomy" id="34720"/>
    <lineage>
        <taxon>Eukaryota</taxon>
        <taxon>Metazoa</taxon>
        <taxon>Ecdysozoa</taxon>
        <taxon>Arthropoda</taxon>
        <taxon>Hexapoda</taxon>
        <taxon>Insecta</taxon>
        <taxon>Pterygota</taxon>
        <taxon>Neoptera</taxon>
        <taxon>Endopterygota</taxon>
        <taxon>Hymenoptera</taxon>
        <taxon>Apocrita</taxon>
        <taxon>Aculeata</taxon>
        <taxon>Formicoidea</taxon>
        <taxon>Formicidae</taxon>
        <taxon>Myrmicinae</taxon>
        <taxon>Trachymyrmex</taxon>
    </lineage>
</organism>
<dbReference type="PANTHER" id="PTHR12205:SF0">
    <property type="entry name" value="CENTROMERE_KINETOCHORE PROTEIN ZW10 HOMOLOG"/>
    <property type="match status" value="1"/>
</dbReference>
<dbReference type="EMBL" id="KQ981276">
    <property type="protein sequence ID" value="KYN43695.1"/>
    <property type="molecule type" value="Genomic_DNA"/>
</dbReference>
<dbReference type="Pfam" id="PF20666">
    <property type="entry name" value="ZW10_C"/>
    <property type="match status" value="1"/>
</dbReference>
<name>A0A195FSX8_9HYME</name>
<evidence type="ECO:0000259" key="12">
    <source>
        <dbReference type="Pfam" id="PF06248"/>
    </source>
</evidence>
<dbReference type="GO" id="GO:0005737">
    <property type="term" value="C:cytoplasm"/>
    <property type="evidence" value="ECO:0007669"/>
    <property type="project" value="UniProtKB-SubCell"/>
</dbReference>
<evidence type="ECO:0000256" key="6">
    <source>
        <dbReference type="ARBA" id="ARBA00022618"/>
    </source>
</evidence>
<keyword evidence="10" id="KW-0137">Centromere</keyword>
<feature type="domain" description="Centromere/kinetochore protein zw10 C-terminal" evidence="14">
    <location>
        <begin position="392"/>
        <end position="520"/>
    </location>
</feature>
<evidence type="ECO:0000313" key="17">
    <source>
        <dbReference type="Proteomes" id="UP000078541"/>
    </source>
</evidence>
<evidence type="ECO:0000256" key="2">
    <source>
        <dbReference type="ARBA" id="ARBA00004629"/>
    </source>
</evidence>
<dbReference type="Gene3D" id="1.10.357.150">
    <property type="match status" value="1"/>
</dbReference>
<keyword evidence="4" id="KW-0158">Chromosome</keyword>
<keyword evidence="11" id="KW-0175">Coiled coil</keyword>
<dbReference type="InterPro" id="IPR009361">
    <property type="entry name" value="Zw10_N"/>
</dbReference>
<evidence type="ECO:0000256" key="1">
    <source>
        <dbReference type="ARBA" id="ARBA00004496"/>
    </source>
</evidence>
<evidence type="ECO:0000256" key="5">
    <source>
        <dbReference type="ARBA" id="ARBA00022490"/>
    </source>
</evidence>
<dbReference type="Pfam" id="PF06248">
    <property type="entry name" value="Zw10_N"/>
    <property type="match status" value="1"/>
</dbReference>
<evidence type="ECO:0000256" key="9">
    <source>
        <dbReference type="ARBA" id="ARBA00023306"/>
    </source>
</evidence>
<sequence length="682" mass="79132">MTSFLVNVLATAGKLEKADLQKNITEIQKEITKLEYEVKDFMDDNYVEFSSKLTRDVHLVKKTEQLLEEIGILQSRINDQIKIELSSSTKELKTLSQTLKESNISLQLSHQLISLHKCIKSIQMAQKEKQYVDTAKTLQQMQSLLNTPHSLLHELEIYTAIKDEYCNLSHSCLMEAFGLLDDRICWSNNMKESKTINSITIKNKYNDIQELMQGLDIMGYLENELEVFSTKLMDYIIKPIIYDHCSVYFLHQHLNLIVDNESFLRRLQPHLLEKLSHSLITDCLSHTIPTSNADLKNFEPVVETINEFQNYLVVIGFLSEDQLFLSEYTNNIDKLFINRICQDLLAKARNIMRKDLHDSVRYEPQEPPKLIDKAFENDCELSIEKKLSDMSFYLPKCQISKSAQETLELAKMILNEACDSSDTCAVRLFYTCRNVFEMYAGLVPEHHKKFLKTIPQQVALFHNNCMYLAHHLLTLAHEYRDRLSKIVQRLNLTFADQVTILRDVGSQCFLDHMRYQRNIIFDIIKDSGFSGLSQAPQLDPSTERALRQCIRQLELLKTVWLDVLPINIYCRAVGCITNSMMDDLIMRVISAEDIPVKVAEELVILFNMVVKRMPQIFPLLEIVAFQLVPVKVKPAFSLRRRRHCWTRDDRAETINEIQDVSRQLDPIASLKWLIPVFIGILP</sequence>
<feature type="domain" description="ZW10 C-terminal helical" evidence="15">
    <location>
        <begin position="544"/>
        <end position="618"/>
    </location>
</feature>
<dbReference type="STRING" id="34720.A0A195FSX8"/>